<proteinExistence type="predicted"/>
<sequence length="234" mass="27179">MNYSEILQIVRSSSGRVSFSDLTKVSLEIQAPSGPKHYIFCSCGGSRAVLKSLGGDVVVELPDCAAGGILKGSEWDLPADVLIHFEEELRRQKIHRSRGYSDRAKKIANEAYEKVADRNDQRLYMRRWRGELRRKVEDLNRYIDFALSTYDVKEIDGDKLLDGIETLFRFGPAKYKISNEKYFSYLIDRRESLSVKKIFDSTESASEKRYFIERIREARQESRAFFWPPEYFGD</sequence>
<dbReference type="RefSeq" id="WP_233675626.1">
    <property type="nucleotide sequence ID" value="NZ_JAJUOS010000002.1"/>
</dbReference>
<reference evidence="1 2" key="1">
    <citation type="submission" date="2021-12" db="EMBL/GenBank/DDBJ databases">
        <title>Sinirhodobacter sp. WL0062 is a bacterium isolated from seawater.</title>
        <authorList>
            <person name="Wang L."/>
            <person name="He W."/>
            <person name="Zhang D.-F."/>
        </authorList>
    </citation>
    <scope>NUCLEOTIDE SEQUENCE [LARGE SCALE GENOMIC DNA]</scope>
    <source>
        <strain evidence="1 2">WL0062</strain>
    </source>
</reference>
<evidence type="ECO:0000313" key="1">
    <source>
        <dbReference type="EMBL" id="MCE5972613.1"/>
    </source>
</evidence>
<keyword evidence="2" id="KW-1185">Reference proteome</keyword>
<organism evidence="1 2">
    <name type="scientific">Rhodobacter flavimaris</name>
    <dbReference type="NCBI Taxonomy" id="2907145"/>
    <lineage>
        <taxon>Bacteria</taxon>
        <taxon>Pseudomonadati</taxon>
        <taxon>Pseudomonadota</taxon>
        <taxon>Alphaproteobacteria</taxon>
        <taxon>Rhodobacterales</taxon>
        <taxon>Rhodobacter group</taxon>
        <taxon>Rhodobacter</taxon>
    </lineage>
</organism>
<dbReference type="EMBL" id="JAJUOS010000002">
    <property type="protein sequence ID" value="MCE5972613.1"/>
    <property type="molecule type" value="Genomic_DNA"/>
</dbReference>
<dbReference type="Proteomes" id="UP001521181">
    <property type="component" value="Unassembled WGS sequence"/>
</dbReference>
<name>A0ABS8YSD8_9RHOB</name>
<protein>
    <submittedName>
        <fullName evidence="1">Uncharacterized protein</fullName>
    </submittedName>
</protein>
<evidence type="ECO:0000313" key="2">
    <source>
        <dbReference type="Proteomes" id="UP001521181"/>
    </source>
</evidence>
<comment type="caution">
    <text evidence="1">The sequence shown here is derived from an EMBL/GenBank/DDBJ whole genome shotgun (WGS) entry which is preliminary data.</text>
</comment>
<gene>
    <name evidence="1" type="ORF">LZA78_03870</name>
</gene>
<accession>A0ABS8YSD8</accession>